<dbReference type="Pfam" id="PF01797">
    <property type="entry name" value="Y1_Tnp"/>
    <property type="match status" value="1"/>
</dbReference>
<reference evidence="2 3" key="1">
    <citation type="journal article" date="2016" name="Nat. Commun.">
        <title>Thousands of microbial genomes shed light on interconnected biogeochemical processes in an aquifer system.</title>
        <authorList>
            <person name="Anantharaman K."/>
            <person name="Brown C.T."/>
            <person name="Hug L.A."/>
            <person name="Sharon I."/>
            <person name="Castelle C.J."/>
            <person name="Probst A.J."/>
            <person name="Thomas B.C."/>
            <person name="Singh A."/>
            <person name="Wilkins M.J."/>
            <person name="Karaoz U."/>
            <person name="Brodie E.L."/>
            <person name="Williams K.H."/>
            <person name="Hubbard S.S."/>
            <person name="Banfield J.F."/>
        </authorList>
    </citation>
    <scope>NUCLEOTIDE SEQUENCE [LARGE SCALE GENOMIC DNA]</scope>
</reference>
<dbReference type="EMBL" id="MEZV01000003">
    <property type="protein sequence ID" value="OGD67928.1"/>
    <property type="molecule type" value="Genomic_DNA"/>
</dbReference>
<dbReference type="InterPro" id="IPR036515">
    <property type="entry name" value="Transposase_17_sf"/>
</dbReference>
<dbReference type="Gene3D" id="3.30.70.1290">
    <property type="entry name" value="Transposase IS200-like"/>
    <property type="match status" value="1"/>
</dbReference>
<accession>A0A1F5EKJ2</accession>
<dbReference type="AlphaFoldDB" id="A0A1F5EKJ2"/>
<evidence type="ECO:0000313" key="2">
    <source>
        <dbReference type="EMBL" id="OGD67928.1"/>
    </source>
</evidence>
<dbReference type="GO" id="GO:0006313">
    <property type="term" value="P:DNA transposition"/>
    <property type="evidence" value="ECO:0007669"/>
    <property type="project" value="InterPro"/>
</dbReference>
<dbReference type="NCBIfam" id="NF033573">
    <property type="entry name" value="transpos_IS200"/>
    <property type="match status" value="1"/>
</dbReference>
<dbReference type="Proteomes" id="UP000176451">
    <property type="component" value="Unassembled WGS sequence"/>
</dbReference>
<dbReference type="SMART" id="SM01321">
    <property type="entry name" value="Y1_Tnp"/>
    <property type="match status" value="1"/>
</dbReference>
<dbReference type="InterPro" id="IPR002686">
    <property type="entry name" value="Transposase_17"/>
</dbReference>
<sequence>MSEHIKRSHNTSLLLYHLVCPAKYRQTVFNQIKFVEEILKETCLDIEKRYDIHFVEIGTDSDHVHFLLQSVPIYSPTKIVQTVKSITARVIFQQAPEVKRLLWGGEFWTKGFYINTVGKHANEQAISNYVKNQGLEYKQIHKNQPKLFEGF</sequence>
<protein>
    <submittedName>
        <fullName evidence="2">Transposase</fullName>
    </submittedName>
</protein>
<proteinExistence type="predicted"/>
<dbReference type="PANTHER" id="PTHR33360:SF2">
    <property type="entry name" value="TRANSPOSASE FOR INSERTION SEQUENCE ELEMENT IS200"/>
    <property type="match status" value="1"/>
</dbReference>
<evidence type="ECO:0000259" key="1">
    <source>
        <dbReference type="SMART" id="SM01321"/>
    </source>
</evidence>
<dbReference type="GO" id="GO:0004803">
    <property type="term" value="F:transposase activity"/>
    <property type="evidence" value="ECO:0007669"/>
    <property type="project" value="InterPro"/>
</dbReference>
<feature type="domain" description="Transposase IS200-like" evidence="1">
    <location>
        <begin position="11"/>
        <end position="133"/>
    </location>
</feature>
<dbReference type="SUPFAM" id="SSF143422">
    <property type="entry name" value="Transposase IS200-like"/>
    <property type="match status" value="1"/>
</dbReference>
<organism evidence="2 3">
    <name type="scientific">Candidatus Berkelbacteria bacterium RIFCSPHIGHO2_12_FULL_36_9</name>
    <dbReference type="NCBI Taxonomy" id="1797469"/>
    <lineage>
        <taxon>Bacteria</taxon>
        <taxon>Candidatus Berkelbacteria</taxon>
    </lineage>
</organism>
<dbReference type="PANTHER" id="PTHR33360">
    <property type="entry name" value="TRANSPOSASE FOR INSERTION SEQUENCE ELEMENT IS200"/>
    <property type="match status" value="1"/>
</dbReference>
<name>A0A1F5EKJ2_9BACT</name>
<gene>
    <name evidence="2" type="ORF">A3F08_03530</name>
</gene>
<comment type="caution">
    <text evidence="2">The sequence shown here is derived from an EMBL/GenBank/DDBJ whole genome shotgun (WGS) entry which is preliminary data.</text>
</comment>
<dbReference type="GO" id="GO:0003677">
    <property type="term" value="F:DNA binding"/>
    <property type="evidence" value="ECO:0007669"/>
    <property type="project" value="InterPro"/>
</dbReference>
<evidence type="ECO:0000313" key="3">
    <source>
        <dbReference type="Proteomes" id="UP000176451"/>
    </source>
</evidence>